<keyword evidence="4 6" id="KW-0472">Membrane</keyword>
<feature type="transmembrane region" description="Helical" evidence="6">
    <location>
        <begin position="187"/>
        <end position="210"/>
    </location>
</feature>
<evidence type="ECO:0000313" key="8">
    <source>
        <dbReference type="EMBL" id="ADY43481.1"/>
    </source>
</evidence>
<proteinExistence type="evidence at transcript level"/>
<evidence type="ECO:0000256" key="2">
    <source>
        <dbReference type="ARBA" id="ARBA00022692"/>
    </source>
</evidence>
<keyword evidence="2 6" id="KW-0812">Transmembrane</keyword>
<protein>
    <submittedName>
        <fullName evidence="8">Solute carrier family 2, facilitated glucose transporter member 3</fullName>
    </submittedName>
</protein>
<dbReference type="SUPFAM" id="SSF103473">
    <property type="entry name" value="MFS general substrate transporter"/>
    <property type="match status" value="1"/>
</dbReference>
<dbReference type="InterPro" id="IPR045263">
    <property type="entry name" value="GLUT"/>
</dbReference>
<comment type="similarity">
    <text evidence="5">Belongs to the major facilitator superfamily. Sugar transporter (TC 2.A.1.1) family.</text>
</comment>
<dbReference type="InterPro" id="IPR036259">
    <property type="entry name" value="MFS_trans_sf"/>
</dbReference>
<evidence type="ECO:0000256" key="6">
    <source>
        <dbReference type="SAM" id="Phobius"/>
    </source>
</evidence>
<evidence type="ECO:0000256" key="1">
    <source>
        <dbReference type="ARBA" id="ARBA00004141"/>
    </source>
</evidence>
<accession>F1L027</accession>
<dbReference type="EMBL" id="JI168851">
    <property type="protein sequence ID" value="ADY43481.1"/>
    <property type="molecule type" value="mRNA"/>
</dbReference>
<feature type="transmembrane region" description="Helical" evidence="6">
    <location>
        <begin position="398"/>
        <end position="423"/>
    </location>
</feature>
<feature type="transmembrane region" description="Helical" evidence="6">
    <location>
        <begin position="126"/>
        <end position="147"/>
    </location>
</feature>
<name>F1L027_ASCSU</name>
<keyword evidence="3 6" id="KW-1133">Transmembrane helix</keyword>
<reference evidence="8" key="1">
    <citation type="journal article" date="2011" name="Genome Res.">
        <title>Deep small RNA sequencing from the nematode Ascaris reveals conservation, functional diversification, and novel developmental profiles.</title>
        <authorList>
            <person name="Wang J."/>
            <person name="Czech B."/>
            <person name="Crunk A."/>
            <person name="Wallace A."/>
            <person name="Mitreva M."/>
            <person name="Hannon G.J."/>
            <person name="Davis R.E."/>
        </authorList>
    </citation>
    <scope>NUCLEOTIDE SEQUENCE</scope>
</reference>
<dbReference type="GO" id="GO:0015149">
    <property type="term" value="F:hexose transmembrane transporter activity"/>
    <property type="evidence" value="ECO:0007669"/>
    <property type="project" value="TreeGrafter"/>
</dbReference>
<dbReference type="PROSITE" id="PS50850">
    <property type="entry name" value="MFS"/>
    <property type="match status" value="1"/>
</dbReference>
<dbReference type="PANTHER" id="PTHR23503:SF121">
    <property type="entry name" value="MAJOR FACILITATOR SUPERFAMILY (MFS) PROFILE DOMAIN-CONTAINING PROTEIN"/>
    <property type="match status" value="1"/>
</dbReference>
<dbReference type="AlphaFoldDB" id="F1L027"/>
<dbReference type="PRINTS" id="PR00171">
    <property type="entry name" value="SUGRTRNSPORT"/>
</dbReference>
<dbReference type="InterPro" id="IPR005828">
    <property type="entry name" value="MFS_sugar_transport-like"/>
</dbReference>
<feature type="transmembrane region" description="Helical" evidence="6">
    <location>
        <begin position="370"/>
        <end position="392"/>
    </location>
</feature>
<feature type="transmembrane region" description="Helical" evidence="6">
    <location>
        <begin position="300"/>
        <end position="325"/>
    </location>
</feature>
<dbReference type="InterPro" id="IPR003663">
    <property type="entry name" value="Sugar/inositol_transpt"/>
</dbReference>
<dbReference type="InterPro" id="IPR005829">
    <property type="entry name" value="Sugar_transporter_CS"/>
</dbReference>
<keyword evidence="5" id="KW-0813">Transport</keyword>
<dbReference type="Pfam" id="PF00083">
    <property type="entry name" value="Sugar_tr"/>
    <property type="match status" value="1"/>
</dbReference>
<evidence type="ECO:0000256" key="3">
    <source>
        <dbReference type="ARBA" id="ARBA00022989"/>
    </source>
</evidence>
<feature type="transmembrane region" description="Helical" evidence="6">
    <location>
        <begin position="153"/>
        <end position="175"/>
    </location>
</feature>
<dbReference type="PANTHER" id="PTHR23503">
    <property type="entry name" value="SOLUTE CARRIER FAMILY 2"/>
    <property type="match status" value="1"/>
</dbReference>
<organism evidence="8">
    <name type="scientific">Ascaris suum</name>
    <name type="common">Pig roundworm</name>
    <name type="synonym">Ascaris lumbricoides</name>
    <dbReference type="NCBI Taxonomy" id="6253"/>
    <lineage>
        <taxon>Eukaryota</taxon>
        <taxon>Metazoa</taxon>
        <taxon>Ecdysozoa</taxon>
        <taxon>Nematoda</taxon>
        <taxon>Chromadorea</taxon>
        <taxon>Rhabditida</taxon>
        <taxon>Spirurina</taxon>
        <taxon>Ascaridomorpha</taxon>
        <taxon>Ascaridoidea</taxon>
        <taxon>Ascarididae</taxon>
        <taxon>Ascaris</taxon>
    </lineage>
</organism>
<feature type="transmembrane region" description="Helical" evidence="6">
    <location>
        <begin position="43"/>
        <end position="64"/>
    </location>
</feature>
<comment type="subcellular location">
    <subcellularLocation>
        <location evidence="1">Membrane</location>
        <topology evidence="1">Multi-pass membrane protein</topology>
    </subcellularLocation>
</comment>
<feature type="transmembrane region" description="Helical" evidence="6">
    <location>
        <begin position="337"/>
        <end position="358"/>
    </location>
</feature>
<feature type="transmembrane region" description="Helical" evidence="6">
    <location>
        <begin position="216"/>
        <end position="237"/>
    </location>
</feature>
<feature type="domain" description="Major facilitator superfamily (MFS) profile" evidence="7">
    <location>
        <begin position="46"/>
        <end position="490"/>
    </location>
</feature>
<feature type="transmembrane region" description="Helical" evidence="6">
    <location>
        <begin position="94"/>
        <end position="114"/>
    </location>
</feature>
<dbReference type="GO" id="GO:0016020">
    <property type="term" value="C:membrane"/>
    <property type="evidence" value="ECO:0007669"/>
    <property type="project" value="UniProtKB-SubCell"/>
</dbReference>
<evidence type="ECO:0000256" key="5">
    <source>
        <dbReference type="RuleBase" id="RU003346"/>
    </source>
</evidence>
<feature type="transmembrane region" description="Helical" evidence="6">
    <location>
        <begin position="435"/>
        <end position="456"/>
    </location>
</feature>
<dbReference type="Gene3D" id="1.20.1250.20">
    <property type="entry name" value="MFS general substrate transporter like domains"/>
    <property type="match status" value="1"/>
</dbReference>
<keyword evidence="8" id="KW-0762">Sugar transport</keyword>
<evidence type="ECO:0000256" key="4">
    <source>
        <dbReference type="ARBA" id="ARBA00023136"/>
    </source>
</evidence>
<sequence length="541" mass="60524">MIKAMKKLLQTCETMVISMAQFHDSPVEICRSISLLYMFTSRYYVTVIVVAIGASAQFYSYGIVNPTQPILTNWINATYQRRYAALMNKSQFNIFWSFVVSSVSIGAIIGSILTRWVAEHCGRRNGLLVNGIVNVLGALLVTLTKVLRSPEMLIVGRLLLGACMGLSSGLVPIYLMEITPIKYRGVAGTVHQVAVAFSDWFSLFVGLPVVMGSENLWPFAFGLPGLQALLLCLLLPFSPESPKYLLVTRHNESEAFHAVKQFVHEQHAQRFLDDIINEAATSDEGTGSYRELFTRNDLRITMVVSILMMISQQFTGCTVVFAYSTDMFMNAKLSVDLARYSTLAIGIVYFVFACLAPILIERVGRRSLSLFQLITCDIALILLTIFTALQYYSTVKWASYGSIGALVFYMCVYGVGSPIPWMITGELFTTQFRAAAVTVAVFVAWTFAFIISSAYLPFQELVGVSFSYLPFIIFITISTFFVFLLLPETKQKSVDEILEEIKYRARSLNCARCLSSCHKNSDEKKRLLSEYTPTSTGYRSI</sequence>
<feature type="transmembrane region" description="Helical" evidence="6">
    <location>
        <begin position="468"/>
        <end position="486"/>
    </location>
</feature>
<dbReference type="InterPro" id="IPR020846">
    <property type="entry name" value="MFS_dom"/>
</dbReference>
<dbReference type="NCBIfam" id="TIGR00879">
    <property type="entry name" value="SP"/>
    <property type="match status" value="1"/>
</dbReference>
<dbReference type="PROSITE" id="PS00217">
    <property type="entry name" value="SUGAR_TRANSPORT_2"/>
    <property type="match status" value="1"/>
</dbReference>
<evidence type="ECO:0000259" key="7">
    <source>
        <dbReference type="PROSITE" id="PS50850"/>
    </source>
</evidence>